<gene>
    <name evidence="1" type="ORF">S03H2_41307</name>
</gene>
<protein>
    <submittedName>
        <fullName evidence="1">Uncharacterized protein</fullName>
    </submittedName>
</protein>
<accession>X1IIB3</accession>
<dbReference type="EMBL" id="BARU01025652">
    <property type="protein sequence ID" value="GAH68960.1"/>
    <property type="molecule type" value="Genomic_DNA"/>
</dbReference>
<organism evidence="1">
    <name type="scientific">marine sediment metagenome</name>
    <dbReference type="NCBI Taxonomy" id="412755"/>
    <lineage>
        <taxon>unclassified sequences</taxon>
        <taxon>metagenomes</taxon>
        <taxon>ecological metagenomes</taxon>
    </lineage>
</organism>
<comment type="caution">
    <text evidence="1">The sequence shown here is derived from an EMBL/GenBank/DDBJ whole genome shotgun (WGS) entry which is preliminary data.</text>
</comment>
<evidence type="ECO:0000313" key="1">
    <source>
        <dbReference type="EMBL" id="GAH68960.1"/>
    </source>
</evidence>
<name>X1IIB3_9ZZZZ</name>
<sequence length="110" mass="12545">MVTHALMTKSPAALAKEAMAVGTEALEPYSARRSRHDFTQAQLFSILVLRQFFKTDYRGIVELLADWPKLQKALKLTKIPHFTTLQKAQQRLVKKGLLSVYCKPFSTEHN</sequence>
<proteinExistence type="predicted"/>
<dbReference type="AlphaFoldDB" id="X1IIB3"/>
<reference evidence="1" key="1">
    <citation type="journal article" date="2014" name="Front. Microbiol.">
        <title>High frequency of phylogenetically diverse reductive dehalogenase-homologous genes in deep subseafloor sedimentary metagenomes.</title>
        <authorList>
            <person name="Kawai M."/>
            <person name="Futagami T."/>
            <person name="Toyoda A."/>
            <person name="Takaki Y."/>
            <person name="Nishi S."/>
            <person name="Hori S."/>
            <person name="Arai W."/>
            <person name="Tsubouchi T."/>
            <person name="Morono Y."/>
            <person name="Uchiyama I."/>
            <person name="Ito T."/>
            <person name="Fujiyama A."/>
            <person name="Inagaki F."/>
            <person name="Takami H."/>
        </authorList>
    </citation>
    <scope>NUCLEOTIDE SEQUENCE</scope>
    <source>
        <strain evidence="1">Expedition CK06-06</strain>
    </source>
</reference>